<feature type="chain" id="PRO_5015466829" evidence="1">
    <location>
        <begin position="21"/>
        <end position="1694"/>
    </location>
</feature>
<name>A0A2S4N7S9_9FLAO</name>
<keyword evidence="4" id="KW-1185">Reference proteome</keyword>
<sequence length="1694" mass="183262">MKKYLIFNFVFLLFNHLGNAQFSKTHYIPPISNAISLQPQNQFIYVSCPSITPIAVEIKEIGGTTFTGTVSRDNPLVYDIGFGQNTQLMVSDSNAGSVYNNKGYIVQASDLIYVTVRLVATPQRYQAGGLVSKGIASLGKQFRVGAMVNTLIASTSSIHYTFASILATENNTTVSFSDIKPGVTIKNLESFGNSIPNITLNAGESYVIAVNCSNSTANRDGLIGALIAADKNIVVNCGSFAGSNGNTSNIDLGFDQIVSTDRIGNQYIFIKGNGVDVVEKPLIVAHENNTAVYLNGNTTPTATLNAGEYLALNGANFTTNNNLYVSTSKNVFAYQGIGGSNNQANQNMHFLPPLSCQTPKIIDNIPYINSVGNDDSFTGTVCIVTETGATLNFILNGTTYPITGLPTGIVVNGPFPVTGNPNYVTYSFEGLTGNISVLADKQVYLSYFGTSGAATYGGFYSGFTFKPEVAFQTVDITQTNCIPNVNLNISSVSGFDTYQWYKDGAIMPGETTATLHPTQPGLYKVRATLTSCNIDLYSDEIPVSKCPTDTDNDGVNDNIDLDWDNDGITNCNESLGDTVINISNPTAGTIVNSTYTNTFTANVTTSTTASPTPFVGATDGSFVTHIPAGKGYFVQYTNTFTNPLALGIEYVSSANSTDLLNANAEYEISVPTSTTITVLNPNNQLLIDTNYDGIYESGVTEYSSFNIRFRLNSTTPLAAGTGTFKFLTKNVTSITILHRNLTDELDNKSTFKLYAECVPKNSDNDTIPDAEDYDSDNDGIPDVIEATGTNAIVPLGTDSNHNGIDDAFGNGITPQDFDNDGIPNYLDLDADNDGIFDAVEAGNTLNAASITGISSGPNYGTNGLDNNLETATDSNIVNYTVADTDNDGVYNFLELDSDNDACFDVVEAGFTDVNQNGYADTTSTTINSNGTVPTTSGYTLPNSNYIIAAPITITTQPINVTVCELENATFTVASSNSIDSYQWQISTDNGLTYTNITNNATYSGATTASLQITSVTPAMTSYKYRVFLNRNGNSCGKYSQDAMLTTYALPVVNTPITLKQCDDNTDGISVFNLTQINPQIAANYTNYQFSYFTTFAGADTNDTNTKITNETSYTTGSTTLYVRVVTANNCKKIVTLQLLVSVSQIPNTYHKTLTKCDDYIDATQNNYDGVASFSFAPLLSEIAAMMPNSNYTVTFYPTLLDAQTETNEITNTTNFRNTTSPNTQNIWVRIDSTIDNSCYAMKDYLTLVVEPTPVIHSVGVNNTIRQCDDNTDGIYAFDTSTLSNQILGGQTHVDVSYYDNGTLLNPLPNPYTVTTSKTLTVRLTNNPSVASDGPCYVEGTITFIVDKVPFAQTIPASTYALCDNEDNPLLQNGILTFNTATLQSTILAGQTDMQISYINSATGATIASPFPPTFTTSTTTIIARVFNPLNPNCYAETTVYFTVLPIPRIDLNTNGNDDEIVCTNLSATSPIYINAGVQNANLINTYTYQWYQDGIQITGATHYTLQVTTGGNYSVVVTTSAGCSRTRTVKVTASQIATVEQIIIKDLSENNSIEVITSGNGVYVYALDDINGNYQTSSLITPVDMGIHTLYVKDINGCGIVQKEVYVLGAPAYFTPNGDGYNDYWNLKGLEPNKYPKAEIQIFDRYGKLLKQFSPYKTGWDGYYNNQQLPADDYWYAIRLNDYRTAKGHFSIKR</sequence>
<feature type="signal peptide" evidence="1">
    <location>
        <begin position="1"/>
        <end position="20"/>
    </location>
</feature>
<feature type="domain" description="IgGFc-binding protein N-terminal" evidence="2">
    <location>
        <begin position="136"/>
        <end position="409"/>
    </location>
</feature>
<accession>A0A2S4N7S9</accession>
<dbReference type="Pfam" id="PF17517">
    <property type="entry name" value="IgGFc_binding"/>
    <property type="match status" value="1"/>
</dbReference>
<dbReference type="EMBL" id="PQNY01000008">
    <property type="protein sequence ID" value="POS01769.1"/>
    <property type="molecule type" value="Genomic_DNA"/>
</dbReference>
<keyword evidence="1" id="KW-0732">Signal</keyword>
<dbReference type="InterPro" id="IPR035234">
    <property type="entry name" value="IgGFc-bd_N"/>
</dbReference>
<evidence type="ECO:0000259" key="2">
    <source>
        <dbReference type="Pfam" id="PF17517"/>
    </source>
</evidence>
<dbReference type="InterPro" id="IPR013783">
    <property type="entry name" value="Ig-like_fold"/>
</dbReference>
<organism evidence="3 4">
    <name type="scientific">Flavobacterium croceum DSM 17960</name>
    <dbReference type="NCBI Taxonomy" id="1121886"/>
    <lineage>
        <taxon>Bacteria</taxon>
        <taxon>Pseudomonadati</taxon>
        <taxon>Bacteroidota</taxon>
        <taxon>Flavobacteriia</taxon>
        <taxon>Flavobacteriales</taxon>
        <taxon>Flavobacteriaceae</taxon>
        <taxon>Flavobacterium</taxon>
    </lineage>
</organism>
<dbReference type="Gene3D" id="2.60.40.10">
    <property type="entry name" value="Immunoglobulins"/>
    <property type="match status" value="1"/>
</dbReference>
<reference evidence="3 4" key="1">
    <citation type="submission" date="2018-01" db="EMBL/GenBank/DDBJ databases">
        <title>Genomic Encyclopedia of Type Strains, Phase I: the one thousand microbial genomes (KMG-I) project.</title>
        <authorList>
            <person name="Goeker M."/>
        </authorList>
    </citation>
    <scope>NUCLEOTIDE SEQUENCE [LARGE SCALE GENOMIC DNA]</scope>
    <source>
        <strain evidence="3 4">DSM 17960</strain>
    </source>
</reference>
<dbReference type="RefSeq" id="WP_103726099.1">
    <property type="nucleotide sequence ID" value="NZ_PQNY01000008.1"/>
</dbReference>
<evidence type="ECO:0000256" key="1">
    <source>
        <dbReference type="SAM" id="SignalP"/>
    </source>
</evidence>
<protein>
    <submittedName>
        <fullName evidence="3">Gliding motility-associated-like protein</fullName>
    </submittedName>
</protein>
<dbReference type="InterPro" id="IPR026341">
    <property type="entry name" value="T9SS_type_B"/>
</dbReference>
<gene>
    <name evidence="3" type="ORF">Q361_10896</name>
</gene>
<evidence type="ECO:0000313" key="3">
    <source>
        <dbReference type="EMBL" id="POS01769.1"/>
    </source>
</evidence>
<proteinExistence type="predicted"/>
<dbReference type="OrthoDB" id="9765926at2"/>
<dbReference type="NCBIfam" id="TIGR04131">
    <property type="entry name" value="Bac_Flav_CTERM"/>
    <property type="match status" value="1"/>
</dbReference>
<evidence type="ECO:0000313" key="4">
    <source>
        <dbReference type="Proteomes" id="UP000237056"/>
    </source>
</evidence>
<dbReference type="Pfam" id="PF13585">
    <property type="entry name" value="CHU_C"/>
    <property type="match status" value="1"/>
</dbReference>
<dbReference type="Proteomes" id="UP000237056">
    <property type="component" value="Unassembled WGS sequence"/>
</dbReference>
<comment type="caution">
    <text evidence="3">The sequence shown here is derived from an EMBL/GenBank/DDBJ whole genome shotgun (WGS) entry which is preliminary data.</text>
</comment>